<dbReference type="EMBL" id="MU007110">
    <property type="protein sequence ID" value="KAF2420335.1"/>
    <property type="molecule type" value="Genomic_DNA"/>
</dbReference>
<name>A0A9P4TTQ2_9PEZI</name>
<keyword evidence="3" id="KW-1185">Reference proteome</keyword>
<evidence type="ECO:0000313" key="2">
    <source>
        <dbReference type="EMBL" id="KAF2420335.1"/>
    </source>
</evidence>
<sequence>NAIPRPPPCQSILPETPSPPRDHPDSVTASLLGVGNIQLPTPPIERASTVNFRLPSFNLLGIAAPHPDQISTNPGSSALPLGFGPPSQPSDPLHMSRHHSRFFSTSSPNIGESLPGNPYHTPEIHKAVPRYVLTHTPPDDAGTINWGSSEPNQAASSMDSSGTPTPTADDDTPQGDKGPFSPLQGLGINSSSSGLASALGAAPWLCEALPVIQGGSTGHLKVLSHALPSPSSAGHAFPVVIDAIEQSTSPDSIVWINVWHAVSGRFSLEDLPKSPPTTPAPPHGGDDYFTTKIFNMAVEVPDYSQKTAQPLLQMPQPAISPASIDVSIVERYIPPGSTIEFAELFCPTGRSFLSDRLVELSPQQGTLLFVYPTKTGGETFKKEYIGPILDPLLREMGTAHDLSTNILVDIGAMVATEKLISFEEMLSQLQEFCRALGSGEAGTSHSRYHRQGTDYSIIHSSKQEVMLARDVWANDWWNKQEKAKIQRAFQEHHIERAGLSTKTGPIGSKASSHQLILELLQRVGTRPYKGAGPTKGVEVGVFVIRKT</sequence>
<reference evidence="2" key="1">
    <citation type="journal article" date="2020" name="Stud. Mycol.">
        <title>101 Dothideomycetes genomes: a test case for predicting lifestyles and emergence of pathogens.</title>
        <authorList>
            <person name="Haridas S."/>
            <person name="Albert R."/>
            <person name="Binder M."/>
            <person name="Bloem J."/>
            <person name="Labutti K."/>
            <person name="Salamov A."/>
            <person name="Andreopoulos B."/>
            <person name="Baker S."/>
            <person name="Barry K."/>
            <person name="Bills G."/>
            <person name="Bluhm B."/>
            <person name="Cannon C."/>
            <person name="Castanera R."/>
            <person name="Culley D."/>
            <person name="Daum C."/>
            <person name="Ezra D."/>
            <person name="Gonzalez J."/>
            <person name="Henrissat B."/>
            <person name="Kuo A."/>
            <person name="Liang C."/>
            <person name="Lipzen A."/>
            <person name="Lutzoni F."/>
            <person name="Magnuson J."/>
            <person name="Mondo S."/>
            <person name="Nolan M."/>
            <person name="Ohm R."/>
            <person name="Pangilinan J."/>
            <person name="Park H.-J."/>
            <person name="Ramirez L."/>
            <person name="Alfaro M."/>
            <person name="Sun H."/>
            <person name="Tritt A."/>
            <person name="Yoshinaga Y."/>
            <person name="Zwiers L.-H."/>
            <person name="Turgeon B."/>
            <person name="Goodwin S."/>
            <person name="Spatafora J."/>
            <person name="Crous P."/>
            <person name="Grigoriev I."/>
        </authorList>
    </citation>
    <scope>NUCLEOTIDE SEQUENCE</scope>
    <source>
        <strain evidence="2">CBS 130266</strain>
    </source>
</reference>
<feature type="non-terminal residue" evidence="2">
    <location>
        <position position="1"/>
    </location>
</feature>
<gene>
    <name evidence="2" type="ORF">EJ08DRAFT_566939</name>
</gene>
<protein>
    <submittedName>
        <fullName evidence="2">Uncharacterized protein</fullName>
    </submittedName>
</protein>
<dbReference type="Proteomes" id="UP000800235">
    <property type="component" value="Unassembled WGS sequence"/>
</dbReference>
<proteinExistence type="predicted"/>
<organism evidence="2 3">
    <name type="scientific">Tothia fuscella</name>
    <dbReference type="NCBI Taxonomy" id="1048955"/>
    <lineage>
        <taxon>Eukaryota</taxon>
        <taxon>Fungi</taxon>
        <taxon>Dikarya</taxon>
        <taxon>Ascomycota</taxon>
        <taxon>Pezizomycotina</taxon>
        <taxon>Dothideomycetes</taxon>
        <taxon>Pleosporomycetidae</taxon>
        <taxon>Venturiales</taxon>
        <taxon>Cylindrosympodiaceae</taxon>
        <taxon>Tothia</taxon>
    </lineage>
</organism>
<feature type="region of interest" description="Disordered" evidence="1">
    <location>
        <begin position="1"/>
        <end position="28"/>
    </location>
</feature>
<evidence type="ECO:0000256" key="1">
    <source>
        <dbReference type="SAM" id="MobiDB-lite"/>
    </source>
</evidence>
<accession>A0A9P4TTQ2</accession>
<dbReference type="OrthoDB" id="5407894at2759"/>
<feature type="non-terminal residue" evidence="2">
    <location>
        <position position="547"/>
    </location>
</feature>
<feature type="compositionally biased region" description="Polar residues" evidence="1">
    <location>
        <begin position="145"/>
        <end position="162"/>
    </location>
</feature>
<dbReference type="AlphaFoldDB" id="A0A9P4TTQ2"/>
<feature type="region of interest" description="Disordered" evidence="1">
    <location>
        <begin position="68"/>
        <end position="186"/>
    </location>
</feature>
<evidence type="ECO:0000313" key="3">
    <source>
        <dbReference type="Proteomes" id="UP000800235"/>
    </source>
</evidence>
<comment type="caution">
    <text evidence="2">The sequence shown here is derived from an EMBL/GenBank/DDBJ whole genome shotgun (WGS) entry which is preliminary data.</text>
</comment>